<proteinExistence type="predicted"/>
<dbReference type="Pfam" id="PF01609">
    <property type="entry name" value="DDE_Tnp_1"/>
    <property type="match status" value="1"/>
</dbReference>
<evidence type="ECO:0000313" key="4">
    <source>
        <dbReference type="Proteomes" id="UP000004947"/>
    </source>
</evidence>
<evidence type="ECO:0000313" key="3">
    <source>
        <dbReference type="EMBL" id="EDM28832.1"/>
    </source>
</evidence>
<protein>
    <submittedName>
        <fullName evidence="3">Probable transposase</fullName>
    </submittedName>
</protein>
<name>A6DGU9_9BACT</name>
<dbReference type="InterPro" id="IPR002559">
    <property type="entry name" value="Transposase_11"/>
</dbReference>
<dbReference type="PANTHER" id="PTHR33258:SF1">
    <property type="entry name" value="TRANSPOSASE INSL FOR INSERTION SEQUENCE ELEMENT IS186A-RELATED"/>
    <property type="match status" value="1"/>
</dbReference>
<dbReference type="PANTHER" id="PTHR33258">
    <property type="entry name" value="TRANSPOSASE INSL FOR INSERTION SEQUENCE ELEMENT IS186A-RELATED"/>
    <property type="match status" value="1"/>
</dbReference>
<dbReference type="GO" id="GO:0004803">
    <property type="term" value="F:transposase activity"/>
    <property type="evidence" value="ECO:0007669"/>
    <property type="project" value="InterPro"/>
</dbReference>
<dbReference type="AlphaFoldDB" id="A6DGU9"/>
<evidence type="ECO:0000259" key="2">
    <source>
        <dbReference type="Pfam" id="PF01609"/>
    </source>
</evidence>
<keyword evidence="4" id="KW-1185">Reference proteome</keyword>
<dbReference type="STRING" id="313628.LNTAR_13487"/>
<organism evidence="3 4">
    <name type="scientific">Lentisphaera araneosa HTCC2155</name>
    <dbReference type="NCBI Taxonomy" id="313628"/>
    <lineage>
        <taxon>Bacteria</taxon>
        <taxon>Pseudomonadati</taxon>
        <taxon>Lentisphaerota</taxon>
        <taxon>Lentisphaeria</taxon>
        <taxon>Lentisphaerales</taxon>
        <taxon>Lentisphaeraceae</taxon>
        <taxon>Lentisphaera</taxon>
    </lineage>
</organism>
<keyword evidence="1" id="KW-0472">Membrane</keyword>
<dbReference type="InterPro" id="IPR012337">
    <property type="entry name" value="RNaseH-like_sf"/>
</dbReference>
<reference evidence="3 4" key="1">
    <citation type="journal article" date="2010" name="J. Bacteriol.">
        <title>Genome sequence of Lentisphaera araneosa HTCC2155T, the type species of the order Lentisphaerales in the phylum Lentisphaerae.</title>
        <authorList>
            <person name="Thrash J.C."/>
            <person name="Cho J.C."/>
            <person name="Vergin K.L."/>
            <person name="Morris R.M."/>
            <person name="Giovannoni S.J."/>
        </authorList>
    </citation>
    <scope>NUCLEOTIDE SEQUENCE [LARGE SCALE GENOMIC DNA]</scope>
    <source>
        <strain evidence="3 4">HTCC2155</strain>
    </source>
</reference>
<evidence type="ECO:0000256" key="1">
    <source>
        <dbReference type="SAM" id="Phobius"/>
    </source>
</evidence>
<dbReference type="eggNOG" id="COG3385">
    <property type="taxonomic scope" value="Bacteria"/>
</dbReference>
<dbReference type="GO" id="GO:0006313">
    <property type="term" value="P:DNA transposition"/>
    <property type="evidence" value="ECO:0007669"/>
    <property type="project" value="InterPro"/>
</dbReference>
<keyword evidence="1" id="KW-0812">Transmembrane</keyword>
<accession>A6DGU9</accession>
<dbReference type="EMBL" id="ABCK01000003">
    <property type="protein sequence ID" value="EDM28832.1"/>
    <property type="molecule type" value="Genomic_DNA"/>
</dbReference>
<dbReference type="SUPFAM" id="SSF53098">
    <property type="entry name" value="Ribonuclease H-like"/>
    <property type="match status" value="1"/>
</dbReference>
<feature type="domain" description="Transposase IS4-like" evidence="2">
    <location>
        <begin position="23"/>
        <end position="109"/>
    </location>
</feature>
<dbReference type="GO" id="GO:0003677">
    <property type="term" value="F:DNA binding"/>
    <property type="evidence" value="ECO:0007669"/>
    <property type="project" value="InterPro"/>
</dbReference>
<dbReference type="Proteomes" id="UP000004947">
    <property type="component" value="Unassembled WGS sequence"/>
</dbReference>
<dbReference type="Gene3D" id="3.90.350.10">
    <property type="entry name" value="Transposase Inhibitor Protein From Tn5, Chain A, domain 1"/>
    <property type="match status" value="1"/>
</dbReference>
<feature type="transmembrane region" description="Helical" evidence="1">
    <location>
        <begin position="97"/>
        <end position="116"/>
    </location>
</feature>
<sequence length="150" mass="17359">MIKEYEITEKDRKEGVISDQLVYLGDTDRELKPIRLVRTGAFNDKEILLVTSEAPEKLNAAIISTIYRQRWQIEVFFKWLKSILGCRKLLAESSNGVAIQMYSALIAAIMLFDLFGKKPTLRQMEMIQFFFLRYASVEELDDAIAQSKQN</sequence>
<gene>
    <name evidence="3" type="ORF">LNTAR_13487</name>
</gene>
<keyword evidence="1" id="KW-1133">Transmembrane helix</keyword>
<comment type="caution">
    <text evidence="3">The sequence shown here is derived from an EMBL/GenBank/DDBJ whole genome shotgun (WGS) entry which is preliminary data.</text>
</comment>